<dbReference type="InterPro" id="IPR027266">
    <property type="entry name" value="TrmE/GcvT-like"/>
</dbReference>
<dbReference type="Gene3D" id="3.30.1360.120">
    <property type="entry name" value="Probable tRNA modification gtpase trme, domain 1"/>
    <property type="match status" value="1"/>
</dbReference>
<organism evidence="2 3">
    <name type="scientific">Microbacterium marinilacus</name>
    <dbReference type="NCBI Taxonomy" id="415209"/>
    <lineage>
        <taxon>Bacteria</taxon>
        <taxon>Bacillati</taxon>
        <taxon>Actinomycetota</taxon>
        <taxon>Actinomycetes</taxon>
        <taxon>Micrococcales</taxon>
        <taxon>Microbacteriaceae</taxon>
        <taxon>Microbacterium</taxon>
    </lineage>
</organism>
<dbReference type="EMBL" id="BAAAYV010000006">
    <property type="protein sequence ID" value="GAA3657566.1"/>
    <property type="molecule type" value="Genomic_DNA"/>
</dbReference>
<dbReference type="NCBIfam" id="TIGR03317">
    <property type="entry name" value="ygfZ_signature"/>
    <property type="match status" value="1"/>
</dbReference>
<dbReference type="PANTHER" id="PTHR22602:SF0">
    <property type="entry name" value="TRANSFERASE CAF17, MITOCHONDRIAL-RELATED"/>
    <property type="match status" value="1"/>
</dbReference>
<dbReference type="Proteomes" id="UP001410795">
    <property type="component" value="Unassembled WGS sequence"/>
</dbReference>
<sequence length="379" mass="40223">MAAGDVSPLFADRAGAVLGDEGVLHFGDPVREQRRLAVGGAVVPRDDRAVIEVAGPDRLTWLDSITSQAVSTLAAGESTELLVLDPQGRVEHAAGVVDDGASTWLLVDAGDAAGLAKWLTMMRFRSRVEVAVRDDLAVLAFFQGAEAQERVIAAVAGPNGVPLVWIDPWRQVTAGGWQYSAAPDHPGADYAWAEAVVERAALGGLDDVEPAGLLAAEALRIAAWRPRWSREVDERAIPHEYDWLRTAVHLNKGCYRGQETVAKVHNLGHPPRRLAMLHLDGSDSVLPEPGSAVRMSGADDASAEVGRISSSALHHELGPIALAVLARRVPGDAALEIEVDGTRIAAAQEVIVPADAGATAEVPRLTRLSRRPLAEPPAR</sequence>
<keyword evidence="1" id="KW-0809">Transit peptide</keyword>
<dbReference type="InterPro" id="IPR045179">
    <property type="entry name" value="YgfZ/GcvT"/>
</dbReference>
<comment type="caution">
    <text evidence="2">The sequence shown here is derived from an EMBL/GenBank/DDBJ whole genome shotgun (WGS) entry which is preliminary data.</text>
</comment>
<keyword evidence="3" id="KW-1185">Reference proteome</keyword>
<name>A0ABP7BFI7_9MICO</name>
<proteinExistence type="predicted"/>
<evidence type="ECO:0000313" key="3">
    <source>
        <dbReference type="Proteomes" id="UP001410795"/>
    </source>
</evidence>
<evidence type="ECO:0000256" key="1">
    <source>
        <dbReference type="ARBA" id="ARBA00022946"/>
    </source>
</evidence>
<reference evidence="3" key="1">
    <citation type="journal article" date="2019" name="Int. J. Syst. Evol. Microbiol.">
        <title>The Global Catalogue of Microorganisms (GCM) 10K type strain sequencing project: providing services to taxonomists for standard genome sequencing and annotation.</title>
        <authorList>
            <consortium name="The Broad Institute Genomics Platform"/>
            <consortium name="The Broad Institute Genome Sequencing Center for Infectious Disease"/>
            <person name="Wu L."/>
            <person name="Ma J."/>
        </authorList>
    </citation>
    <scope>NUCLEOTIDE SEQUENCE [LARGE SCALE GENOMIC DNA]</scope>
    <source>
        <strain evidence="3">JCM 16546</strain>
    </source>
</reference>
<gene>
    <name evidence="2" type="ORF">GCM10022202_17400</name>
</gene>
<dbReference type="RefSeq" id="WP_221857951.1">
    <property type="nucleotide sequence ID" value="NZ_BAAAYV010000006.1"/>
</dbReference>
<dbReference type="PANTHER" id="PTHR22602">
    <property type="entry name" value="TRANSFERASE CAF17, MITOCHONDRIAL-RELATED"/>
    <property type="match status" value="1"/>
</dbReference>
<dbReference type="InterPro" id="IPR017703">
    <property type="entry name" value="YgfZ/GCV_T_CS"/>
</dbReference>
<dbReference type="SUPFAM" id="SSF103025">
    <property type="entry name" value="Folate-binding domain"/>
    <property type="match status" value="1"/>
</dbReference>
<protein>
    <submittedName>
        <fullName evidence="2">Folate-binding protein YgfZ</fullName>
    </submittedName>
</protein>
<accession>A0ABP7BFI7</accession>
<evidence type="ECO:0000313" key="2">
    <source>
        <dbReference type="EMBL" id="GAA3657566.1"/>
    </source>
</evidence>